<name>A0A6H2DN29_9SPHN</name>
<evidence type="ECO:0000256" key="1">
    <source>
        <dbReference type="ARBA" id="ARBA00022801"/>
    </source>
</evidence>
<accession>A0A6H2DN29</accession>
<dbReference type="GO" id="GO:0003723">
    <property type="term" value="F:RNA binding"/>
    <property type="evidence" value="ECO:0007669"/>
    <property type="project" value="UniProtKB-KW"/>
</dbReference>
<dbReference type="Pfam" id="PF10150">
    <property type="entry name" value="RNase_E_G"/>
    <property type="match status" value="1"/>
</dbReference>
<dbReference type="AlphaFoldDB" id="A0A6H2DN29"/>
<evidence type="ECO:0000313" key="5">
    <source>
        <dbReference type="Proteomes" id="UP000501600"/>
    </source>
</evidence>
<keyword evidence="1" id="KW-0378">Hydrolase</keyword>
<dbReference type="Proteomes" id="UP000501600">
    <property type="component" value="Chromosome"/>
</dbReference>
<reference evidence="4 5" key="1">
    <citation type="submission" date="2020-04" db="EMBL/GenBank/DDBJ databases">
        <title>Genome sequence for Sphingorhabdus sp. strain M1.</title>
        <authorList>
            <person name="Park S.-J."/>
        </authorList>
    </citation>
    <scope>NUCLEOTIDE SEQUENCE [LARGE SCALE GENOMIC DNA]</scope>
    <source>
        <strain evidence="4 5">JK6</strain>
    </source>
</reference>
<dbReference type="RefSeq" id="WP_168818908.1">
    <property type="nucleotide sequence ID" value="NZ_CP051217.1"/>
</dbReference>
<evidence type="ECO:0000313" key="4">
    <source>
        <dbReference type="EMBL" id="QJB69066.1"/>
    </source>
</evidence>
<evidence type="ECO:0000259" key="3">
    <source>
        <dbReference type="Pfam" id="PF10150"/>
    </source>
</evidence>
<proteinExistence type="predicted"/>
<sequence length="334" mass="35935">MADFQNGWLFEAGIGENRAMLIENGQCTRIFIERESDIARAGAVVDAKFNDQWVAGKSGIVVLESGEEALLQPLPKGLTEGSSMRVEVVREAMAERGGQMKRAKVKPAPDGAMLRSGPDLMAWMEASGQVLKQLHPHDTDHFAERGWHEAIEQAGSGRIEFEGGTLLFSLTPAMTVIDVDGPLPPFELAKRAAREVALALVRLDITGNVGVDFPTLEAKAERNAAAVIFDEHMTADCERTAINGFGFMQIVSRKTRASVPEIVQSDKVLTATLALLRQAERSGGSGSMDIKVHPAIAAKLAQRQHWLDKLAKRTGRAVSVEASGSIAINGGSVS</sequence>
<gene>
    <name evidence="4" type="ORF">HF685_07030</name>
</gene>
<organism evidence="4 5">
    <name type="scientific">Parasphingorhabdus halotolerans</name>
    <dbReference type="NCBI Taxonomy" id="2725558"/>
    <lineage>
        <taxon>Bacteria</taxon>
        <taxon>Pseudomonadati</taxon>
        <taxon>Pseudomonadota</taxon>
        <taxon>Alphaproteobacteria</taxon>
        <taxon>Sphingomonadales</taxon>
        <taxon>Sphingomonadaceae</taxon>
        <taxon>Parasphingorhabdus</taxon>
    </lineage>
</organism>
<protein>
    <submittedName>
        <fullName evidence="4">Ribonuclease</fullName>
    </submittedName>
</protein>
<evidence type="ECO:0000256" key="2">
    <source>
        <dbReference type="ARBA" id="ARBA00022884"/>
    </source>
</evidence>
<dbReference type="InterPro" id="IPR019307">
    <property type="entry name" value="RNA-bd_AU-1/RNase_E/G"/>
</dbReference>
<feature type="domain" description="RNA-binding protein AU-1/Ribonuclease E/G" evidence="3">
    <location>
        <begin position="133"/>
        <end position="250"/>
    </location>
</feature>
<dbReference type="KEGG" id="phao:HF685_07030"/>
<keyword evidence="2" id="KW-0694">RNA-binding</keyword>
<dbReference type="EMBL" id="CP051217">
    <property type="protein sequence ID" value="QJB69066.1"/>
    <property type="molecule type" value="Genomic_DNA"/>
</dbReference>
<dbReference type="GO" id="GO:0016787">
    <property type="term" value="F:hydrolase activity"/>
    <property type="evidence" value="ECO:0007669"/>
    <property type="project" value="UniProtKB-KW"/>
</dbReference>
<keyword evidence="5" id="KW-1185">Reference proteome</keyword>